<name>X0Y1P2_9ZZZZ</name>
<evidence type="ECO:0000256" key="1">
    <source>
        <dbReference type="SAM" id="MobiDB-lite"/>
    </source>
</evidence>
<sequence>MKQRSEPIGSPNQGMSLNNDDFLTGEELTQTQIPNSVPVTAPPVNPNMEQPVDGGIPDLEKMEGTPNANRRQAISQMVDEQVVAKISTVEDQIQKDIQDAQKKKFE</sequence>
<dbReference type="AlphaFoldDB" id="X0Y1P2"/>
<reference evidence="2" key="1">
    <citation type="journal article" date="2014" name="Front. Microbiol.">
        <title>High frequency of phylogenetically diverse reductive dehalogenase-homologous genes in deep subseafloor sedimentary metagenomes.</title>
        <authorList>
            <person name="Kawai M."/>
            <person name="Futagami T."/>
            <person name="Toyoda A."/>
            <person name="Takaki Y."/>
            <person name="Nishi S."/>
            <person name="Hori S."/>
            <person name="Arai W."/>
            <person name="Tsubouchi T."/>
            <person name="Morono Y."/>
            <person name="Uchiyama I."/>
            <person name="Ito T."/>
            <person name="Fujiyama A."/>
            <person name="Inagaki F."/>
            <person name="Takami H."/>
        </authorList>
    </citation>
    <scope>NUCLEOTIDE SEQUENCE</scope>
    <source>
        <strain evidence="2">Expedition CK06-06</strain>
    </source>
</reference>
<accession>X0Y1P2</accession>
<evidence type="ECO:0000313" key="2">
    <source>
        <dbReference type="EMBL" id="GAG41277.1"/>
    </source>
</evidence>
<dbReference type="EMBL" id="BARS01042354">
    <property type="protein sequence ID" value="GAG41277.1"/>
    <property type="molecule type" value="Genomic_DNA"/>
</dbReference>
<organism evidence="2">
    <name type="scientific">marine sediment metagenome</name>
    <dbReference type="NCBI Taxonomy" id="412755"/>
    <lineage>
        <taxon>unclassified sequences</taxon>
        <taxon>metagenomes</taxon>
        <taxon>ecological metagenomes</taxon>
    </lineage>
</organism>
<gene>
    <name evidence="2" type="ORF">S01H1_64270</name>
</gene>
<proteinExistence type="predicted"/>
<feature type="region of interest" description="Disordered" evidence="1">
    <location>
        <begin position="35"/>
        <end position="66"/>
    </location>
</feature>
<feature type="compositionally biased region" description="Polar residues" evidence="1">
    <location>
        <begin position="10"/>
        <end position="22"/>
    </location>
</feature>
<comment type="caution">
    <text evidence="2">The sequence shown here is derived from an EMBL/GenBank/DDBJ whole genome shotgun (WGS) entry which is preliminary data.</text>
</comment>
<protein>
    <submittedName>
        <fullName evidence="2">Uncharacterized protein</fullName>
    </submittedName>
</protein>
<feature type="non-terminal residue" evidence="2">
    <location>
        <position position="106"/>
    </location>
</feature>
<feature type="region of interest" description="Disordered" evidence="1">
    <location>
        <begin position="1"/>
        <end position="22"/>
    </location>
</feature>